<dbReference type="CDD" id="cd00293">
    <property type="entry name" value="USP-like"/>
    <property type="match status" value="2"/>
</dbReference>
<dbReference type="AlphaFoldDB" id="A0A2D2Q0Z1"/>
<keyword evidence="4" id="KW-1185">Reference proteome</keyword>
<dbReference type="Gene3D" id="3.40.50.620">
    <property type="entry name" value="HUPs"/>
    <property type="match status" value="2"/>
</dbReference>
<dbReference type="InterPro" id="IPR006016">
    <property type="entry name" value="UspA"/>
</dbReference>
<comment type="similarity">
    <text evidence="1">Belongs to the universal stress protein A family.</text>
</comment>
<dbReference type="InterPro" id="IPR014729">
    <property type="entry name" value="Rossmann-like_a/b/a_fold"/>
</dbReference>
<feature type="domain" description="UspA" evidence="2">
    <location>
        <begin position="1"/>
        <end position="134"/>
    </location>
</feature>
<gene>
    <name evidence="3" type="ORF">BRW62_04810</name>
</gene>
<reference evidence="3 4" key="1">
    <citation type="submission" date="2016-11" db="EMBL/GenBank/DDBJ databases">
        <title>Complete genome sequence of thermophilic cyanobacteria strain Synechococcus sp. PCC6715.</title>
        <authorList>
            <person name="Tang J."/>
            <person name="Daroch M."/>
            <person name="Liang Y."/>
            <person name="Jiang D."/>
            <person name="Shah M."/>
        </authorList>
    </citation>
    <scope>NUCLEOTIDE SEQUENCE [LARGE SCALE GENOMIC DNA]</scope>
    <source>
        <strain evidence="3 4">PCC 6715</strain>
    </source>
</reference>
<protein>
    <submittedName>
        <fullName evidence="3">Universal stress protein UspA</fullName>
    </submittedName>
</protein>
<dbReference type="OrthoDB" id="552876at2"/>
<dbReference type="EMBL" id="CP018092">
    <property type="protein sequence ID" value="ATS18185.1"/>
    <property type="molecule type" value="Genomic_DNA"/>
</dbReference>
<evidence type="ECO:0000313" key="3">
    <source>
        <dbReference type="EMBL" id="ATS18185.1"/>
    </source>
</evidence>
<evidence type="ECO:0000313" key="4">
    <source>
        <dbReference type="Proteomes" id="UP000231057"/>
    </source>
</evidence>
<name>A0A2D2Q0Z1_PARLV</name>
<sequence length="293" mass="32689">MFKNLLVPTDLHDGLPKLTTYIDALAAAGIEKLVFLHACPIDDDGDKPRLREQKLERARQSLKIDPTQVPVNIKADVIIDNRRPADTILDTVEKHQIDLVLVSRPIRNLLDEKLFGSTTIGVLQRIKMPVMILRPQLLWVLTRAELNLRCQQLFRNLLVPYDHSPSAQHLIQQLRQGVKRQTGTGIASMALCWIISDAGQGELGVGEERPRAEKILAELKNEFTGYGLSVETEIRVGNPIVEAQLAAHDRDIHAIAVSSASVGKIWELSIPSFAGDIIRRCVFPVIYFPPAGR</sequence>
<dbReference type="KEGG" id="slw:BRW62_04810"/>
<dbReference type="Pfam" id="PF00582">
    <property type="entry name" value="Usp"/>
    <property type="match status" value="2"/>
</dbReference>
<dbReference type="PANTHER" id="PTHR46268:SF22">
    <property type="entry name" value="SENSOR PROTEIN KDPD-RELATED"/>
    <property type="match status" value="1"/>
</dbReference>
<dbReference type="SUPFAM" id="SSF52402">
    <property type="entry name" value="Adenine nucleotide alpha hydrolases-like"/>
    <property type="match status" value="2"/>
</dbReference>
<reference evidence="4" key="2">
    <citation type="journal article" date="2022" name="Front. Microbiol.">
        <title>Comparative Genomic Analysis Revealed Distinct Molecular Components and Organization of CO2-Concentrating Mechanism in Thermophilic Cyanobacteria.</title>
        <authorList>
            <person name="Tang J."/>
            <person name="Zhou H."/>
            <person name="Yao D."/>
            <person name="Riaz S."/>
            <person name="You D."/>
            <person name="Klepacz-Smolka A."/>
            <person name="Daroch M."/>
        </authorList>
    </citation>
    <scope>NUCLEOTIDE SEQUENCE [LARGE SCALE GENOMIC DNA]</scope>
    <source>
        <strain evidence="4">PCC 6715</strain>
    </source>
</reference>
<accession>A0A2D2Q0Z1</accession>
<organism evidence="3 4">
    <name type="scientific">Parathermosynechococcus lividus PCC 6715</name>
    <dbReference type="NCBI Taxonomy" id="1917166"/>
    <lineage>
        <taxon>Bacteria</taxon>
        <taxon>Bacillati</taxon>
        <taxon>Cyanobacteriota</taxon>
        <taxon>Cyanophyceae</taxon>
        <taxon>Acaryochloridales</taxon>
        <taxon>Thermosynechococcaceae</taxon>
        <taxon>Parathermosynechococcus</taxon>
    </lineage>
</organism>
<proteinExistence type="inferred from homology"/>
<dbReference type="RefSeq" id="WP_099798536.1">
    <property type="nucleotide sequence ID" value="NZ_CP018092.1"/>
</dbReference>
<dbReference type="Proteomes" id="UP000231057">
    <property type="component" value="Chromosome"/>
</dbReference>
<evidence type="ECO:0000256" key="1">
    <source>
        <dbReference type="ARBA" id="ARBA00008791"/>
    </source>
</evidence>
<evidence type="ECO:0000259" key="2">
    <source>
        <dbReference type="Pfam" id="PF00582"/>
    </source>
</evidence>
<feature type="domain" description="UspA" evidence="2">
    <location>
        <begin position="154"/>
        <end position="286"/>
    </location>
</feature>
<dbReference type="PANTHER" id="PTHR46268">
    <property type="entry name" value="STRESS RESPONSE PROTEIN NHAX"/>
    <property type="match status" value="1"/>
</dbReference>